<dbReference type="Pfam" id="PF03352">
    <property type="entry name" value="Adenine_glyco"/>
    <property type="match status" value="1"/>
</dbReference>
<proteinExistence type="predicted"/>
<dbReference type="Gene3D" id="1.10.340.30">
    <property type="entry name" value="Hypothetical protein, domain 2"/>
    <property type="match status" value="1"/>
</dbReference>
<sequence>MANCSWAQGSPALQQYHDQIWGRPEHSERLLFEWLCLETYQAGLSWQTVLNKQAAFEAAFSDFELTKVAALTDNDLERLLQDPTIIRNRLKLSATINNAQAILKLDASGEYDSLATYLWHFVDGRPIINRPRQDADVPSTSPLAKTIAKDMKQRGFKFVGPTVIYSWLQAVGVVDDHLVGCRAKTAN</sequence>
<comment type="caution">
    <text evidence="1">The sequence shown here is derived from an EMBL/GenBank/DDBJ whole genome shotgun (WGS) entry which is preliminary data.</text>
</comment>
<dbReference type="Proteomes" id="UP001596310">
    <property type="component" value="Unassembled WGS sequence"/>
</dbReference>
<dbReference type="PANTHER" id="PTHR30037:SF4">
    <property type="entry name" value="DNA-3-METHYLADENINE GLYCOSYLASE I"/>
    <property type="match status" value="1"/>
</dbReference>
<gene>
    <name evidence="1" type="ORF">ACFQHW_09660</name>
</gene>
<dbReference type="RefSeq" id="WP_125599710.1">
    <property type="nucleotide sequence ID" value="NZ_JBHSSM010000022.1"/>
</dbReference>
<accession>A0ABW1US48</accession>
<dbReference type="PANTHER" id="PTHR30037">
    <property type="entry name" value="DNA-3-METHYLADENINE GLYCOSYLASE 1"/>
    <property type="match status" value="1"/>
</dbReference>
<keyword evidence="2" id="KW-1185">Reference proteome</keyword>
<dbReference type="InterPro" id="IPR005019">
    <property type="entry name" value="Adenine_glyco"/>
</dbReference>
<evidence type="ECO:0000313" key="1">
    <source>
        <dbReference type="EMBL" id="MFC6315826.1"/>
    </source>
</evidence>
<evidence type="ECO:0000313" key="2">
    <source>
        <dbReference type="Proteomes" id="UP001596310"/>
    </source>
</evidence>
<dbReference type="EMBL" id="JBHSSM010000022">
    <property type="protein sequence ID" value="MFC6315826.1"/>
    <property type="molecule type" value="Genomic_DNA"/>
</dbReference>
<reference evidence="2" key="1">
    <citation type="journal article" date="2019" name="Int. J. Syst. Evol. Microbiol.">
        <title>The Global Catalogue of Microorganisms (GCM) 10K type strain sequencing project: providing services to taxonomists for standard genome sequencing and annotation.</title>
        <authorList>
            <consortium name="The Broad Institute Genomics Platform"/>
            <consortium name="The Broad Institute Genome Sequencing Center for Infectious Disease"/>
            <person name="Wu L."/>
            <person name="Ma J."/>
        </authorList>
    </citation>
    <scope>NUCLEOTIDE SEQUENCE [LARGE SCALE GENOMIC DNA]</scope>
    <source>
        <strain evidence="2">CCM 8897</strain>
    </source>
</reference>
<dbReference type="InterPro" id="IPR011257">
    <property type="entry name" value="DNA_glycosylase"/>
</dbReference>
<dbReference type="SUPFAM" id="SSF48150">
    <property type="entry name" value="DNA-glycosylase"/>
    <property type="match status" value="1"/>
</dbReference>
<protein>
    <submittedName>
        <fullName evidence="1">DNA-3-methyladenine glycosylase I</fullName>
    </submittedName>
</protein>
<name>A0ABW1US48_9LACO</name>
<organism evidence="1 2">
    <name type="scientific">Lapidilactobacillus achengensis</name>
    <dbReference type="NCBI Taxonomy" id="2486000"/>
    <lineage>
        <taxon>Bacteria</taxon>
        <taxon>Bacillati</taxon>
        <taxon>Bacillota</taxon>
        <taxon>Bacilli</taxon>
        <taxon>Lactobacillales</taxon>
        <taxon>Lactobacillaceae</taxon>
        <taxon>Lapidilactobacillus</taxon>
    </lineage>
</organism>
<dbReference type="InterPro" id="IPR052891">
    <property type="entry name" value="DNA-3mA_glycosylase"/>
</dbReference>